<dbReference type="InterPro" id="IPR023809">
    <property type="entry name" value="Thiopep_bacteriocin_synth_dom"/>
</dbReference>
<dbReference type="Proteomes" id="UP000240317">
    <property type="component" value="Unassembled WGS sequence"/>
</dbReference>
<dbReference type="EMBL" id="PYSV01000005">
    <property type="protein sequence ID" value="PTA68534.1"/>
    <property type="molecule type" value="Genomic_DNA"/>
</dbReference>
<dbReference type="Pfam" id="PF14028">
    <property type="entry name" value="Lant_dehydr_C"/>
    <property type="match status" value="1"/>
</dbReference>
<proteinExistence type="predicted"/>
<organism evidence="2 3">
    <name type="scientific">Deinococcus arcticus</name>
    <dbReference type="NCBI Taxonomy" id="2136176"/>
    <lineage>
        <taxon>Bacteria</taxon>
        <taxon>Thermotogati</taxon>
        <taxon>Deinococcota</taxon>
        <taxon>Deinococci</taxon>
        <taxon>Deinococcales</taxon>
        <taxon>Deinococcaceae</taxon>
        <taxon>Deinococcus</taxon>
    </lineage>
</organism>
<evidence type="ECO:0000313" key="2">
    <source>
        <dbReference type="EMBL" id="PTA68534.1"/>
    </source>
</evidence>
<keyword evidence="3" id="KW-1185">Reference proteome</keyword>
<comment type="caution">
    <text evidence="2">The sequence shown here is derived from an EMBL/GenBank/DDBJ whole genome shotgun (WGS) entry which is preliminary data.</text>
</comment>
<gene>
    <name evidence="2" type="ORF">C8263_06980</name>
</gene>
<dbReference type="RefSeq" id="WP_107137408.1">
    <property type="nucleotide sequence ID" value="NZ_PYSV01000005.1"/>
</dbReference>
<dbReference type="AlphaFoldDB" id="A0A2T3W9Q9"/>
<accession>A0A2T3W9Q9</accession>
<name>A0A2T3W9Q9_9DEIO</name>
<protein>
    <recommendedName>
        <fullName evidence="1">Thiopeptide-type bacteriocin biosynthesis domain-containing protein</fullName>
    </recommendedName>
</protein>
<feature type="domain" description="Thiopeptide-type bacteriocin biosynthesis" evidence="1">
    <location>
        <begin position="4"/>
        <end position="214"/>
    </location>
</feature>
<reference evidence="2 3" key="1">
    <citation type="submission" date="2018-03" db="EMBL/GenBank/DDBJ databases">
        <title>Draft genome of Deinococcus sp. OD32.</title>
        <authorList>
            <person name="Wang X.-P."/>
            <person name="Du Z.-J."/>
        </authorList>
    </citation>
    <scope>NUCLEOTIDE SEQUENCE [LARGE SCALE GENOMIC DNA]</scope>
    <source>
        <strain evidence="2 3">OD32</strain>
    </source>
</reference>
<evidence type="ECO:0000259" key="1">
    <source>
        <dbReference type="Pfam" id="PF14028"/>
    </source>
</evidence>
<dbReference type="OrthoDB" id="3607295at2"/>
<sequence length="226" mass="24476">MSGWLTAHLRWEALPKPRQVGAVRRALHDLSPEVRRWHYLWHAEGGLHLRVRVCARGAGSRARVLRQLQGCAAQVSEGRYVRDLQKFGGAQVYPHYEALFEASSERAALALAQPDPLAPLRAALADVTGVLGTFTPGQQHAARTALLAYAHMRLGAHRDPAGSWAPPVTSAWQPVLPPATAHHDPLAGALQLLHLHLNRLGLSLHGEALVYRAAAGNLPATPAPED</sequence>
<evidence type="ECO:0000313" key="3">
    <source>
        <dbReference type="Proteomes" id="UP000240317"/>
    </source>
</evidence>